<accession>A0A089WRR5</accession>
<organism evidence="6 7">
    <name type="scientific">Pseudomonas cremoricolorata</name>
    <dbReference type="NCBI Taxonomy" id="157783"/>
    <lineage>
        <taxon>Bacteria</taxon>
        <taxon>Pseudomonadati</taxon>
        <taxon>Pseudomonadota</taxon>
        <taxon>Gammaproteobacteria</taxon>
        <taxon>Pseudomonadales</taxon>
        <taxon>Pseudomonadaceae</taxon>
        <taxon>Pseudomonas</taxon>
    </lineage>
</organism>
<dbReference type="InterPro" id="IPR009057">
    <property type="entry name" value="Homeodomain-like_sf"/>
</dbReference>
<dbReference type="InterPro" id="IPR011051">
    <property type="entry name" value="RmlC_Cupin_sf"/>
</dbReference>
<dbReference type="Pfam" id="PF07883">
    <property type="entry name" value="Cupin_2"/>
    <property type="match status" value="1"/>
</dbReference>
<dbReference type="PANTHER" id="PTHR11019">
    <property type="entry name" value="HTH-TYPE TRANSCRIPTIONAL REGULATOR NIMR"/>
    <property type="match status" value="1"/>
</dbReference>
<dbReference type="GO" id="GO:0009893">
    <property type="term" value="P:positive regulation of metabolic process"/>
    <property type="evidence" value="ECO:0007669"/>
    <property type="project" value="UniProtKB-ARBA"/>
</dbReference>
<dbReference type="CDD" id="cd06124">
    <property type="entry name" value="cupin_NimR-like_N"/>
    <property type="match status" value="1"/>
</dbReference>
<evidence type="ECO:0000256" key="4">
    <source>
        <dbReference type="ARBA" id="ARBA00023163"/>
    </source>
</evidence>
<dbReference type="RefSeq" id="WP_038414040.1">
    <property type="nucleotide sequence ID" value="NZ_CP009455.1"/>
</dbReference>
<feature type="domain" description="HTH araC/xylS-type" evidence="5">
    <location>
        <begin position="131"/>
        <end position="231"/>
    </location>
</feature>
<dbReference type="Pfam" id="PF12833">
    <property type="entry name" value="HTH_18"/>
    <property type="match status" value="1"/>
</dbReference>
<dbReference type="STRING" id="157783.LK03_19355"/>
<evidence type="ECO:0000313" key="6">
    <source>
        <dbReference type="EMBL" id="AIR91291.1"/>
    </source>
</evidence>
<keyword evidence="3" id="KW-0238">DNA-binding</keyword>
<dbReference type="PROSITE" id="PS01124">
    <property type="entry name" value="HTH_ARAC_FAMILY_2"/>
    <property type="match status" value="1"/>
</dbReference>
<dbReference type="InterPro" id="IPR013096">
    <property type="entry name" value="Cupin_2"/>
</dbReference>
<dbReference type="OrthoDB" id="9804543at2"/>
<keyword evidence="1" id="KW-0678">Repressor</keyword>
<dbReference type="Proteomes" id="UP000029493">
    <property type="component" value="Chromosome"/>
</dbReference>
<dbReference type="SUPFAM" id="SSF46689">
    <property type="entry name" value="Homeodomain-like"/>
    <property type="match status" value="1"/>
</dbReference>
<evidence type="ECO:0000313" key="7">
    <source>
        <dbReference type="Proteomes" id="UP000029493"/>
    </source>
</evidence>
<sequence length="240" mass="26029">MQALVMDYAHGAAVAEHCHSDDQLIYAACGVMRVSTAAGSWVIPAGHALWMPAGVEHAVRMEGSVGMRTLLLPARVEGCEVIVVSGLLHALVLAASRLLEREASASAQALIFAELATAQRISAFVPIPHHPRLRGWCEAFLDDPAQDISLQQCGARLNLSARSVARLFQREVGMTFGEWHTHARVMLSQRCLAAGQPILAVALDHGYQSASAFAAMFKRVLGLSPRHWQLNTLQQRGVVR</sequence>
<keyword evidence="2" id="KW-0805">Transcription regulation</keyword>
<dbReference type="SUPFAM" id="SSF51182">
    <property type="entry name" value="RmlC-like cupins"/>
    <property type="match status" value="1"/>
</dbReference>
<dbReference type="SMART" id="SM00342">
    <property type="entry name" value="HTH_ARAC"/>
    <property type="match status" value="1"/>
</dbReference>
<keyword evidence="7" id="KW-1185">Reference proteome</keyword>
<dbReference type="FunFam" id="1.10.10.60:FF:000132">
    <property type="entry name" value="AraC family transcriptional regulator"/>
    <property type="match status" value="1"/>
</dbReference>
<dbReference type="PANTHER" id="PTHR11019:SF159">
    <property type="entry name" value="TRANSCRIPTIONAL REGULATOR-RELATED"/>
    <property type="match status" value="1"/>
</dbReference>
<evidence type="ECO:0000256" key="2">
    <source>
        <dbReference type="ARBA" id="ARBA00023015"/>
    </source>
</evidence>
<dbReference type="Gene3D" id="2.60.120.10">
    <property type="entry name" value="Jelly Rolls"/>
    <property type="match status" value="1"/>
</dbReference>
<dbReference type="Gene3D" id="1.10.10.60">
    <property type="entry name" value="Homeodomain-like"/>
    <property type="match status" value="1"/>
</dbReference>
<name>A0A089WRR5_9PSED</name>
<protein>
    <submittedName>
        <fullName evidence="6">AraC family transcriptional regulator</fullName>
    </submittedName>
</protein>
<evidence type="ECO:0000256" key="1">
    <source>
        <dbReference type="ARBA" id="ARBA00022491"/>
    </source>
</evidence>
<dbReference type="eggNOG" id="COG2207">
    <property type="taxonomic scope" value="Bacteria"/>
</dbReference>
<gene>
    <name evidence="6" type="ORF">LK03_19355</name>
</gene>
<dbReference type="KEGG" id="psw:LK03_19355"/>
<proteinExistence type="predicted"/>
<dbReference type="InterPro" id="IPR014710">
    <property type="entry name" value="RmlC-like_jellyroll"/>
</dbReference>
<evidence type="ECO:0000259" key="5">
    <source>
        <dbReference type="PROSITE" id="PS01124"/>
    </source>
</evidence>
<keyword evidence="4" id="KW-0804">Transcription</keyword>
<dbReference type="GO" id="GO:0003700">
    <property type="term" value="F:DNA-binding transcription factor activity"/>
    <property type="evidence" value="ECO:0007669"/>
    <property type="project" value="InterPro"/>
</dbReference>
<dbReference type="PROSITE" id="PS00041">
    <property type="entry name" value="HTH_ARAC_FAMILY_1"/>
    <property type="match status" value="1"/>
</dbReference>
<dbReference type="EMBL" id="CP009455">
    <property type="protein sequence ID" value="AIR91291.1"/>
    <property type="molecule type" value="Genomic_DNA"/>
</dbReference>
<dbReference type="GO" id="GO:0043565">
    <property type="term" value="F:sequence-specific DNA binding"/>
    <property type="evidence" value="ECO:0007669"/>
    <property type="project" value="InterPro"/>
</dbReference>
<dbReference type="AlphaFoldDB" id="A0A089WRR5"/>
<dbReference type="InterPro" id="IPR018062">
    <property type="entry name" value="HTH_AraC-typ_CS"/>
</dbReference>
<reference evidence="6 7" key="1">
    <citation type="submission" date="2014-09" db="EMBL/GenBank/DDBJ databases">
        <authorList>
            <person name="Chan K.-G."/>
        </authorList>
    </citation>
    <scope>NUCLEOTIDE SEQUENCE [LARGE SCALE GENOMIC DNA]</scope>
    <source>
        <strain evidence="6 7">ND07</strain>
    </source>
</reference>
<dbReference type="InterPro" id="IPR018060">
    <property type="entry name" value="HTH_AraC"/>
</dbReference>
<evidence type="ECO:0000256" key="3">
    <source>
        <dbReference type="ARBA" id="ARBA00023125"/>
    </source>
</evidence>